<dbReference type="OrthoDB" id="1416782at2"/>
<dbReference type="NCBIfam" id="NF010119">
    <property type="entry name" value="PRK13595.1"/>
    <property type="match status" value="1"/>
</dbReference>
<feature type="transmembrane region" description="Helical" evidence="5">
    <location>
        <begin position="270"/>
        <end position="291"/>
    </location>
</feature>
<feature type="transmembrane region" description="Helical" evidence="5">
    <location>
        <begin position="226"/>
        <end position="249"/>
    </location>
</feature>
<dbReference type="PATRIC" id="fig|937777.3.peg.3158"/>
<dbReference type="STRING" id="937777.Deipe_3146"/>
<dbReference type="HOGENOM" id="CLU_058976_1_0_0"/>
<keyword evidence="2 5" id="KW-0812">Transmembrane</keyword>
<accession>L0A434</accession>
<dbReference type="eggNOG" id="COG0382">
    <property type="taxonomic scope" value="Bacteria"/>
</dbReference>
<protein>
    <submittedName>
        <fullName evidence="6">4-hydroxybenzoate polyprenyltransferase-like prenyltransferase</fullName>
    </submittedName>
</protein>
<evidence type="ECO:0000256" key="2">
    <source>
        <dbReference type="ARBA" id="ARBA00022692"/>
    </source>
</evidence>
<dbReference type="InterPro" id="IPR000537">
    <property type="entry name" value="UbiA_prenyltransferase"/>
</dbReference>
<proteinExistence type="predicted"/>
<keyword evidence="4 5" id="KW-0472">Membrane</keyword>
<evidence type="ECO:0000256" key="1">
    <source>
        <dbReference type="ARBA" id="ARBA00004141"/>
    </source>
</evidence>
<evidence type="ECO:0000256" key="4">
    <source>
        <dbReference type="ARBA" id="ARBA00023136"/>
    </source>
</evidence>
<comment type="subcellular location">
    <subcellularLocation>
        <location evidence="1">Membrane</location>
        <topology evidence="1">Multi-pass membrane protein</topology>
    </subcellularLocation>
</comment>
<evidence type="ECO:0000313" key="6">
    <source>
        <dbReference type="EMBL" id="AFZ68591.1"/>
    </source>
</evidence>
<sequence length="299" mass="32776">MNRTRALTPPAPLAPARLARQLLLVSRPALWINTVGVGVVGLWLAGSLWSWEARWLVLLLWLTFPYNLLIYGLNDCSDRAEDAVSERKGGWQGARLEAEHLRPLLWAIPFVNAPFVLYFVLAFPSAALLTLTLAMLLFTLYSLPPVRFKSRPLLDSLSNVAYALPVLVPAQLLGQPWPLWPLLALMAWSVGKHAFDAVQDLTADRSAGVRTVATTLGVVATARWSLGWFVLAGALLLPVSELSACSVWLMSGALSLRLLRDPREATARRLYPLSLLSPWLLGAVAGVQLVYQLARAVAS</sequence>
<dbReference type="KEGG" id="dpd:Deipe_3146"/>
<dbReference type="GO" id="GO:0016765">
    <property type="term" value="F:transferase activity, transferring alkyl or aryl (other than methyl) groups"/>
    <property type="evidence" value="ECO:0007669"/>
    <property type="project" value="InterPro"/>
</dbReference>
<dbReference type="AlphaFoldDB" id="L0A434"/>
<dbReference type="EMBL" id="CP003382">
    <property type="protein sequence ID" value="AFZ68591.1"/>
    <property type="molecule type" value="Genomic_DNA"/>
</dbReference>
<dbReference type="Gene3D" id="1.20.120.1780">
    <property type="entry name" value="UbiA prenyltransferase"/>
    <property type="match status" value="1"/>
</dbReference>
<feature type="transmembrane region" description="Helical" evidence="5">
    <location>
        <begin position="115"/>
        <end position="141"/>
    </location>
</feature>
<dbReference type="GO" id="GO:0016020">
    <property type="term" value="C:membrane"/>
    <property type="evidence" value="ECO:0007669"/>
    <property type="project" value="UniProtKB-SubCell"/>
</dbReference>
<evidence type="ECO:0000256" key="3">
    <source>
        <dbReference type="ARBA" id="ARBA00022989"/>
    </source>
</evidence>
<keyword evidence="6" id="KW-0808">Transferase</keyword>
<gene>
    <name evidence="6" type="ordered locus">Deipe_3146</name>
</gene>
<evidence type="ECO:0000313" key="7">
    <source>
        <dbReference type="Proteomes" id="UP000010467"/>
    </source>
</evidence>
<name>L0A434_DEIPD</name>
<dbReference type="CDD" id="cd13966">
    <property type="entry name" value="PT_UbiA_4"/>
    <property type="match status" value="1"/>
</dbReference>
<keyword evidence="7" id="KW-1185">Reference proteome</keyword>
<evidence type="ECO:0000256" key="5">
    <source>
        <dbReference type="SAM" id="Phobius"/>
    </source>
</evidence>
<dbReference type="RefSeq" id="WP_015236889.1">
    <property type="nucleotide sequence ID" value="NC_019793.1"/>
</dbReference>
<dbReference type="PANTHER" id="PTHR42723:SF1">
    <property type="entry name" value="CHLOROPHYLL SYNTHASE, CHLOROPLASTIC"/>
    <property type="match status" value="1"/>
</dbReference>
<dbReference type="Pfam" id="PF01040">
    <property type="entry name" value="UbiA"/>
    <property type="match status" value="1"/>
</dbReference>
<dbReference type="PANTHER" id="PTHR42723">
    <property type="entry name" value="CHLOROPHYLL SYNTHASE"/>
    <property type="match status" value="1"/>
</dbReference>
<dbReference type="Proteomes" id="UP000010467">
    <property type="component" value="Chromosome"/>
</dbReference>
<keyword evidence="3 5" id="KW-1133">Transmembrane helix</keyword>
<organism evidence="6 7">
    <name type="scientific">Deinococcus peraridilitoris (strain DSM 19664 / LMG 22246 / CIP 109416 / KR-200)</name>
    <dbReference type="NCBI Taxonomy" id="937777"/>
    <lineage>
        <taxon>Bacteria</taxon>
        <taxon>Thermotogati</taxon>
        <taxon>Deinococcota</taxon>
        <taxon>Deinococci</taxon>
        <taxon>Deinococcales</taxon>
        <taxon>Deinococcaceae</taxon>
        <taxon>Deinococcus</taxon>
    </lineage>
</organism>
<reference evidence="7" key="1">
    <citation type="submission" date="2012-03" db="EMBL/GenBank/DDBJ databases">
        <title>Complete sequence of chromosome of Deinococcus peraridilitoris DSM 19664.</title>
        <authorList>
            <person name="Lucas S."/>
            <person name="Copeland A."/>
            <person name="Lapidus A."/>
            <person name="Glavina del Rio T."/>
            <person name="Dalin E."/>
            <person name="Tice H."/>
            <person name="Bruce D."/>
            <person name="Goodwin L."/>
            <person name="Pitluck S."/>
            <person name="Peters L."/>
            <person name="Mikhailova N."/>
            <person name="Lu M."/>
            <person name="Kyrpides N."/>
            <person name="Mavromatis K."/>
            <person name="Ivanova N."/>
            <person name="Brettin T."/>
            <person name="Detter J.C."/>
            <person name="Han C."/>
            <person name="Larimer F."/>
            <person name="Land M."/>
            <person name="Hauser L."/>
            <person name="Markowitz V."/>
            <person name="Cheng J.-F."/>
            <person name="Hugenholtz P."/>
            <person name="Woyke T."/>
            <person name="Wu D."/>
            <person name="Pukall R."/>
            <person name="Steenblock K."/>
            <person name="Brambilla E."/>
            <person name="Klenk H.-P."/>
            <person name="Eisen J.A."/>
        </authorList>
    </citation>
    <scope>NUCLEOTIDE SEQUENCE [LARGE SCALE GENOMIC DNA]</scope>
    <source>
        <strain evidence="7">DSM 19664 / LMG 22246 / CIP 109416 / KR-200</strain>
    </source>
</reference>
<dbReference type="InterPro" id="IPR050475">
    <property type="entry name" value="Prenyltransferase_related"/>
</dbReference>
<feature type="transmembrane region" description="Helical" evidence="5">
    <location>
        <begin position="29"/>
        <end position="48"/>
    </location>
</feature>
<feature type="transmembrane region" description="Helical" evidence="5">
    <location>
        <begin position="55"/>
        <end position="73"/>
    </location>
</feature>